<reference evidence="1 2" key="1">
    <citation type="journal article" date="2017" name="PLoS Biol.">
        <title>The sea cucumber genome provides insights into morphological evolution and visceral regeneration.</title>
        <authorList>
            <person name="Zhang X."/>
            <person name="Sun L."/>
            <person name="Yuan J."/>
            <person name="Sun Y."/>
            <person name="Gao Y."/>
            <person name="Zhang L."/>
            <person name="Li S."/>
            <person name="Dai H."/>
            <person name="Hamel J.F."/>
            <person name="Liu C."/>
            <person name="Yu Y."/>
            <person name="Liu S."/>
            <person name="Lin W."/>
            <person name="Guo K."/>
            <person name="Jin S."/>
            <person name="Xu P."/>
            <person name="Storey K.B."/>
            <person name="Huan P."/>
            <person name="Zhang T."/>
            <person name="Zhou Y."/>
            <person name="Zhang J."/>
            <person name="Lin C."/>
            <person name="Li X."/>
            <person name="Xing L."/>
            <person name="Huo D."/>
            <person name="Sun M."/>
            <person name="Wang L."/>
            <person name="Mercier A."/>
            <person name="Li F."/>
            <person name="Yang H."/>
            <person name="Xiang J."/>
        </authorList>
    </citation>
    <scope>NUCLEOTIDE SEQUENCE [LARGE SCALE GENOMIC DNA]</scope>
    <source>
        <strain evidence="1">Shaxun</strain>
        <tissue evidence="1">Muscle</tissue>
    </source>
</reference>
<comment type="caution">
    <text evidence="1">The sequence shown here is derived from an EMBL/GenBank/DDBJ whole genome shotgun (WGS) entry which is preliminary data.</text>
</comment>
<dbReference type="Proteomes" id="UP000230750">
    <property type="component" value="Unassembled WGS sequence"/>
</dbReference>
<dbReference type="AlphaFoldDB" id="A0A2G8JDV7"/>
<dbReference type="GO" id="GO:0003964">
    <property type="term" value="F:RNA-directed DNA polymerase activity"/>
    <property type="evidence" value="ECO:0007669"/>
    <property type="project" value="UniProtKB-KW"/>
</dbReference>
<organism evidence="1 2">
    <name type="scientific">Stichopus japonicus</name>
    <name type="common">Sea cucumber</name>
    <dbReference type="NCBI Taxonomy" id="307972"/>
    <lineage>
        <taxon>Eukaryota</taxon>
        <taxon>Metazoa</taxon>
        <taxon>Echinodermata</taxon>
        <taxon>Eleutherozoa</taxon>
        <taxon>Echinozoa</taxon>
        <taxon>Holothuroidea</taxon>
        <taxon>Aspidochirotacea</taxon>
        <taxon>Aspidochirotida</taxon>
        <taxon>Stichopodidae</taxon>
        <taxon>Apostichopus</taxon>
    </lineage>
</organism>
<accession>A0A2G8JDV7</accession>
<dbReference type="OrthoDB" id="414730at2759"/>
<keyword evidence="1" id="KW-0695">RNA-directed DNA polymerase</keyword>
<keyword evidence="1" id="KW-0548">Nucleotidyltransferase</keyword>
<name>A0A2G8JDV7_STIJA</name>
<keyword evidence="1" id="KW-0808">Transferase</keyword>
<dbReference type="PANTHER" id="PTHR47510">
    <property type="entry name" value="REVERSE TRANSCRIPTASE DOMAIN-CONTAINING PROTEIN"/>
    <property type="match status" value="1"/>
</dbReference>
<evidence type="ECO:0000313" key="1">
    <source>
        <dbReference type="EMBL" id="PIK33915.1"/>
    </source>
</evidence>
<dbReference type="EMBL" id="MRZV01002357">
    <property type="protein sequence ID" value="PIK33915.1"/>
    <property type="molecule type" value="Genomic_DNA"/>
</dbReference>
<proteinExistence type="predicted"/>
<evidence type="ECO:0000313" key="2">
    <source>
        <dbReference type="Proteomes" id="UP000230750"/>
    </source>
</evidence>
<sequence>MADCDDRQLFRLVDKISNPDNTRSRILPDFTCAKTLANKFASFFDDKIKDLHGRMHDDDSPVYIEDLCQCSFTNITAATVGQIRDVIMKSSMKSSSLDPLPTDLLKECIKAVLPCITRIVNQSLTSGKIPSSLKTSRVTPLLKKTNLCKNDLNNYRPISNLKFLLKTIERVGFSQINEYLQRNNLMAEKQSA</sequence>
<keyword evidence="2" id="KW-1185">Reference proteome</keyword>
<protein>
    <submittedName>
        <fullName evidence="1">Putative RNA-directed DNA polymerase from mobile element jockey-like</fullName>
    </submittedName>
</protein>
<gene>
    <name evidence="1" type="ORF">BSL78_29266</name>
</gene>
<dbReference type="PANTHER" id="PTHR47510:SF3">
    <property type="entry name" value="ENDO_EXONUCLEASE_PHOSPHATASE DOMAIN-CONTAINING PROTEIN"/>
    <property type="match status" value="1"/>
</dbReference>